<reference evidence="2 3" key="1">
    <citation type="submission" date="2018-06" db="EMBL/GenBank/DDBJ databases">
        <title>Comparative genomics reveals the genomic features of Rhizophagus irregularis, R. cerebriforme, R. diaphanum and Gigaspora rosea, and their symbiotic lifestyle signature.</title>
        <authorList>
            <person name="Morin E."/>
            <person name="San Clemente H."/>
            <person name="Chen E.C.H."/>
            <person name="De La Providencia I."/>
            <person name="Hainaut M."/>
            <person name="Kuo A."/>
            <person name="Kohler A."/>
            <person name="Murat C."/>
            <person name="Tang N."/>
            <person name="Roy S."/>
            <person name="Loubradou J."/>
            <person name="Henrissat B."/>
            <person name="Grigoriev I.V."/>
            <person name="Corradi N."/>
            <person name="Roux C."/>
            <person name="Martin F.M."/>
        </authorList>
    </citation>
    <scope>NUCLEOTIDE SEQUENCE [LARGE SCALE GENOMIC DNA]</scope>
    <source>
        <strain evidence="2 3">DAOM 194757</strain>
    </source>
</reference>
<feature type="signal peptide" evidence="1">
    <location>
        <begin position="1"/>
        <end position="22"/>
    </location>
</feature>
<dbReference type="Proteomes" id="UP000266673">
    <property type="component" value="Unassembled WGS sequence"/>
</dbReference>
<gene>
    <name evidence="2" type="ORF">C2G38_2093587</name>
</gene>
<feature type="chain" id="PRO_5017429831" evidence="1">
    <location>
        <begin position="23"/>
        <end position="171"/>
    </location>
</feature>
<sequence length="171" mass="19666">MNLKHFTFVILLVCFLFSRGKCDQHIVSDNSHCCHTSNGEEPKIIEAKWLPNNQLSVLIQSPRILDNLWCPITPVAVGHFTFDDHQGHSHRFSKHPNYVNGFNDNNVDCYLGRHIGYNPYNYIVSYDPKNTPAQGSTVTIALSIYYKCGYEYFNNQTQCYSCDVKYDVGYP</sequence>
<protein>
    <submittedName>
        <fullName evidence="2">Uncharacterized protein</fullName>
    </submittedName>
</protein>
<evidence type="ECO:0000256" key="1">
    <source>
        <dbReference type="SAM" id="SignalP"/>
    </source>
</evidence>
<evidence type="ECO:0000313" key="3">
    <source>
        <dbReference type="Proteomes" id="UP000266673"/>
    </source>
</evidence>
<dbReference type="EMBL" id="QKWP01000755">
    <property type="protein sequence ID" value="RIB15303.1"/>
    <property type="molecule type" value="Genomic_DNA"/>
</dbReference>
<keyword evidence="3" id="KW-1185">Reference proteome</keyword>
<organism evidence="2 3">
    <name type="scientific">Gigaspora rosea</name>
    <dbReference type="NCBI Taxonomy" id="44941"/>
    <lineage>
        <taxon>Eukaryota</taxon>
        <taxon>Fungi</taxon>
        <taxon>Fungi incertae sedis</taxon>
        <taxon>Mucoromycota</taxon>
        <taxon>Glomeromycotina</taxon>
        <taxon>Glomeromycetes</taxon>
        <taxon>Diversisporales</taxon>
        <taxon>Gigasporaceae</taxon>
        <taxon>Gigaspora</taxon>
    </lineage>
</organism>
<dbReference type="OrthoDB" id="2393629at2759"/>
<evidence type="ECO:0000313" key="2">
    <source>
        <dbReference type="EMBL" id="RIB15303.1"/>
    </source>
</evidence>
<accession>A0A397V5T1</accession>
<comment type="caution">
    <text evidence="2">The sequence shown here is derived from an EMBL/GenBank/DDBJ whole genome shotgun (WGS) entry which is preliminary data.</text>
</comment>
<name>A0A397V5T1_9GLOM</name>
<keyword evidence="1" id="KW-0732">Signal</keyword>
<proteinExistence type="predicted"/>
<dbReference type="AlphaFoldDB" id="A0A397V5T1"/>